<dbReference type="PRINTS" id="PR00463">
    <property type="entry name" value="EP450I"/>
</dbReference>
<dbReference type="GO" id="GO:0005506">
    <property type="term" value="F:iron ion binding"/>
    <property type="evidence" value="ECO:0007669"/>
    <property type="project" value="InterPro"/>
</dbReference>
<gene>
    <name evidence="11" type="primary">LOC107420320</name>
</gene>
<comment type="cofactor">
    <cofactor evidence="7">
        <name>heme</name>
        <dbReference type="ChEBI" id="CHEBI:30413"/>
    </cofactor>
</comment>
<feature type="transmembrane region" description="Helical" evidence="9">
    <location>
        <begin position="12"/>
        <end position="29"/>
    </location>
</feature>
<dbReference type="Pfam" id="PF00067">
    <property type="entry name" value="p450"/>
    <property type="match status" value="1"/>
</dbReference>
<evidence type="ECO:0000256" key="6">
    <source>
        <dbReference type="ARBA" id="ARBA00023033"/>
    </source>
</evidence>
<keyword evidence="10" id="KW-1185">Reference proteome</keyword>
<dbReference type="GO" id="GO:0004497">
    <property type="term" value="F:monooxygenase activity"/>
    <property type="evidence" value="ECO:0007669"/>
    <property type="project" value="UniProtKB-KW"/>
</dbReference>
<evidence type="ECO:0000256" key="7">
    <source>
        <dbReference type="PIRSR" id="PIRSR602401-1"/>
    </source>
</evidence>
<dbReference type="GO" id="GO:0020037">
    <property type="term" value="F:heme binding"/>
    <property type="evidence" value="ECO:0007669"/>
    <property type="project" value="InterPro"/>
</dbReference>
<name>A0A6P3ZTR8_ZIZJJ</name>
<protein>
    <submittedName>
        <fullName evidence="11">Cytochrome P450 CYP82D47</fullName>
    </submittedName>
</protein>
<dbReference type="InParanoid" id="A0A6P3ZTR8"/>
<dbReference type="PRINTS" id="PR00385">
    <property type="entry name" value="P450"/>
</dbReference>
<evidence type="ECO:0000256" key="2">
    <source>
        <dbReference type="ARBA" id="ARBA00022617"/>
    </source>
</evidence>
<dbReference type="PANTHER" id="PTHR47947">
    <property type="entry name" value="CYTOCHROME P450 82C3-RELATED"/>
    <property type="match status" value="1"/>
</dbReference>
<keyword evidence="6 8" id="KW-0503">Monooxygenase</keyword>
<keyword evidence="2 7" id="KW-0349">Heme</keyword>
<accession>A0A6P3ZTR8</accession>
<dbReference type="KEGG" id="zju:107420320"/>
<reference evidence="11" key="1">
    <citation type="submission" date="2025-08" db="UniProtKB">
        <authorList>
            <consortium name="RefSeq"/>
        </authorList>
    </citation>
    <scope>IDENTIFICATION</scope>
    <source>
        <tissue evidence="11">Seedling</tissue>
    </source>
</reference>
<comment type="similarity">
    <text evidence="1 8">Belongs to the cytochrome P450 family.</text>
</comment>
<dbReference type="SMR" id="A0A6P3ZTR8"/>
<dbReference type="InterPro" id="IPR036396">
    <property type="entry name" value="Cyt_P450_sf"/>
</dbReference>
<evidence type="ECO:0000256" key="9">
    <source>
        <dbReference type="SAM" id="Phobius"/>
    </source>
</evidence>
<keyword evidence="4 8" id="KW-0560">Oxidoreductase</keyword>
<dbReference type="PROSITE" id="PS00086">
    <property type="entry name" value="CYTOCHROME_P450"/>
    <property type="match status" value="1"/>
</dbReference>
<dbReference type="SUPFAM" id="SSF48264">
    <property type="entry name" value="Cytochrome P450"/>
    <property type="match status" value="1"/>
</dbReference>
<keyword evidence="9" id="KW-0812">Transmembrane</keyword>
<dbReference type="FunFam" id="1.10.630.10:FF:000026">
    <property type="entry name" value="Cytochrome P450 82C4"/>
    <property type="match status" value="1"/>
</dbReference>
<dbReference type="RefSeq" id="XP_015884733.1">
    <property type="nucleotide sequence ID" value="XM_016029247.4"/>
</dbReference>
<dbReference type="InterPro" id="IPR017972">
    <property type="entry name" value="Cyt_P450_CS"/>
</dbReference>
<feature type="binding site" description="axial binding residue" evidence="7">
    <location>
        <position position="477"/>
    </location>
    <ligand>
        <name>heme</name>
        <dbReference type="ChEBI" id="CHEBI:30413"/>
    </ligand>
    <ligandPart>
        <name>Fe</name>
        <dbReference type="ChEBI" id="CHEBI:18248"/>
    </ligandPart>
</feature>
<evidence type="ECO:0000313" key="11">
    <source>
        <dbReference type="RefSeq" id="XP_015884733.1"/>
    </source>
</evidence>
<evidence type="ECO:0000256" key="8">
    <source>
        <dbReference type="RuleBase" id="RU000461"/>
    </source>
</evidence>
<evidence type="ECO:0000256" key="3">
    <source>
        <dbReference type="ARBA" id="ARBA00022723"/>
    </source>
</evidence>
<evidence type="ECO:0000256" key="4">
    <source>
        <dbReference type="ARBA" id="ARBA00023002"/>
    </source>
</evidence>
<dbReference type="InterPro" id="IPR050651">
    <property type="entry name" value="Plant_Cytochrome_P450_Monoox"/>
</dbReference>
<evidence type="ECO:0000256" key="1">
    <source>
        <dbReference type="ARBA" id="ARBA00010617"/>
    </source>
</evidence>
<dbReference type="PANTHER" id="PTHR47947:SF39">
    <property type="entry name" value="CYTOCHROME P450"/>
    <property type="match status" value="1"/>
</dbReference>
<keyword evidence="9" id="KW-1133">Transmembrane helix</keyword>
<proteinExistence type="inferred from homology"/>
<dbReference type="CDD" id="cd20654">
    <property type="entry name" value="CYP82"/>
    <property type="match status" value="1"/>
</dbReference>
<dbReference type="InterPro" id="IPR002401">
    <property type="entry name" value="Cyt_P450_E_grp-I"/>
</dbReference>
<dbReference type="GO" id="GO:0016705">
    <property type="term" value="F:oxidoreductase activity, acting on paired donors, with incorporation or reduction of molecular oxygen"/>
    <property type="evidence" value="ECO:0007669"/>
    <property type="project" value="InterPro"/>
</dbReference>
<dbReference type="Proteomes" id="UP001652623">
    <property type="component" value="Chromosome 5"/>
</dbReference>
<organism evidence="10 11">
    <name type="scientific">Ziziphus jujuba</name>
    <name type="common">Chinese jujube</name>
    <name type="synonym">Ziziphus sativa</name>
    <dbReference type="NCBI Taxonomy" id="326968"/>
    <lineage>
        <taxon>Eukaryota</taxon>
        <taxon>Viridiplantae</taxon>
        <taxon>Streptophyta</taxon>
        <taxon>Embryophyta</taxon>
        <taxon>Tracheophyta</taxon>
        <taxon>Spermatophyta</taxon>
        <taxon>Magnoliopsida</taxon>
        <taxon>eudicotyledons</taxon>
        <taxon>Gunneridae</taxon>
        <taxon>Pentapetalae</taxon>
        <taxon>rosids</taxon>
        <taxon>fabids</taxon>
        <taxon>Rosales</taxon>
        <taxon>Rhamnaceae</taxon>
        <taxon>Paliureae</taxon>
        <taxon>Ziziphus</taxon>
    </lineage>
</organism>
<dbReference type="Gene3D" id="1.10.630.10">
    <property type="entry name" value="Cytochrome P450"/>
    <property type="match status" value="1"/>
</dbReference>
<evidence type="ECO:0000313" key="10">
    <source>
        <dbReference type="Proteomes" id="UP001652623"/>
    </source>
</evidence>
<evidence type="ECO:0000256" key="5">
    <source>
        <dbReference type="ARBA" id="ARBA00023004"/>
    </source>
</evidence>
<dbReference type="AlphaFoldDB" id="A0A6P3ZTR8"/>
<dbReference type="GeneID" id="107420320"/>
<sequence>MEYIVFQHDHLDTAIIAGVTAILVFLYFAHRSLLTVARHLGVPKPPEAAGGWPIIGHLHLLGGSSELPHIALGALADKYGPIFAIRVGVHPAVVINSWEVARECYTTHDVAVSSRPKYIGAEILGSDYANFGFSPYGPYWRKMRKVTASELLSHARLEQLKHVRSYETESSIKELYKLWTKRPNGTDDYIVEMQQWIGDINLNVILRMVAGKRYFGATSSVSDDDGDQKQIHRCRTAMREFFHLTGLFLLGDAIPFLRWLDLGGYEKAMRKTAKELDSLVGEWLDEHRRKRDSGDFNGDQDFMDVMLSLLDPNDNDLAGHNADTVNKATSMSLISGGTDTTTVTLVWALSLLLNNPSVLEKVQDELDVQVGKERLVNEWDISKLVYLQAVVKETLRLYPAGPLGGPREFTKDCTVSGYHIKKGTRLITNLWKIQTDPRIWGSPLEYKPERFLTTHKDVEAKGKHFQLIPFGAGRRLCPGINFGLQMTHLVLASLVHAFQLSTNEAVDMTASFGLTNIKATPLEVLIKPRLSSHLYD</sequence>
<feature type="transmembrane region" description="Helical" evidence="9">
    <location>
        <begin position="241"/>
        <end position="260"/>
    </location>
</feature>
<keyword evidence="9" id="KW-0472">Membrane</keyword>
<dbReference type="InterPro" id="IPR001128">
    <property type="entry name" value="Cyt_P450"/>
</dbReference>
<keyword evidence="5 7" id="KW-0408">Iron</keyword>
<keyword evidence="3 7" id="KW-0479">Metal-binding</keyword>